<keyword evidence="1" id="KW-1133">Transmembrane helix</keyword>
<dbReference type="EMBL" id="JQGA01000264">
    <property type="protein sequence ID" value="KGO76327.1"/>
    <property type="molecule type" value="Genomic_DNA"/>
</dbReference>
<sequence>MKDGKGREERDVDGKKRRVELGAFKLPRGKSLNSKRWAVFHFFVHCSLFVPSLFVLGFTIVSLPQ</sequence>
<dbReference type="AlphaFoldDB" id="A0A0A2L8A2"/>
<dbReference type="OrthoDB" id="10398954at2759"/>
<evidence type="ECO:0000313" key="3">
    <source>
        <dbReference type="Proteomes" id="UP000030104"/>
    </source>
</evidence>
<reference evidence="2 3" key="1">
    <citation type="journal article" date="2015" name="Mol. Plant Microbe Interact.">
        <title>Genome, transcriptome, and functional analyses of Penicillium expansum provide new insights into secondary metabolism and pathogenicity.</title>
        <authorList>
            <person name="Ballester A.R."/>
            <person name="Marcet-Houben M."/>
            <person name="Levin E."/>
            <person name="Sela N."/>
            <person name="Selma-Lazaro C."/>
            <person name="Carmona L."/>
            <person name="Wisniewski M."/>
            <person name="Droby S."/>
            <person name="Gonzalez-Candelas L."/>
            <person name="Gabaldon T."/>
        </authorList>
    </citation>
    <scope>NUCLEOTIDE SEQUENCE [LARGE SCALE GENOMIC DNA]</scope>
    <source>
        <strain evidence="2 3">PHI-1</strain>
    </source>
</reference>
<name>A0A0A2L8A2_PENIT</name>
<feature type="transmembrane region" description="Helical" evidence="1">
    <location>
        <begin position="38"/>
        <end position="63"/>
    </location>
</feature>
<gene>
    <name evidence="2" type="ORF">PITC_017670</name>
</gene>
<dbReference type="Proteomes" id="UP000030104">
    <property type="component" value="Unassembled WGS sequence"/>
</dbReference>
<evidence type="ECO:0000256" key="1">
    <source>
        <dbReference type="SAM" id="Phobius"/>
    </source>
</evidence>
<organism evidence="2 3">
    <name type="scientific">Penicillium italicum</name>
    <name type="common">Blue mold</name>
    <dbReference type="NCBI Taxonomy" id="40296"/>
    <lineage>
        <taxon>Eukaryota</taxon>
        <taxon>Fungi</taxon>
        <taxon>Dikarya</taxon>
        <taxon>Ascomycota</taxon>
        <taxon>Pezizomycotina</taxon>
        <taxon>Eurotiomycetes</taxon>
        <taxon>Eurotiomycetidae</taxon>
        <taxon>Eurotiales</taxon>
        <taxon>Aspergillaceae</taxon>
        <taxon>Penicillium</taxon>
    </lineage>
</organism>
<proteinExistence type="predicted"/>
<keyword evidence="1" id="KW-0812">Transmembrane</keyword>
<accession>A0A0A2L8A2</accession>
<comment type="caution">
    <text evidence="2">The sequence shown here is derived from an EMBL/GenBank/DDBJ whole genome shotgun (WGS) entry which is preliminary data.</text>
</comment>
<dbReference type="HOGENOM" id="CLU_2850411_0_0_1"/>
<evidence type="ECO:0000313" key="2">
    <source>
        <dbReference type="EMBL" id="KGO76327.1"/>
    </source>
</evidence>
<keyword evidence="3" id="KW-1185">Reference proteome</keyword>
<protein>
    <recommendedName>
        <fullName evidence="4">Transmembrane protein</fullName>
    </recommendedName>
</protein>
<keyword evidence="1" id="KW-0472">Membrane</keyword>
<evidence type="ECO:0008006" key="4">
    <source>
        <dbReference type="Google" id="ProtNLM"/>
    </source>
</evidence>